<keyword evidence="2" id="KW-1185">Reference proteome</keyword>
<dbReference type="VEuPathDB" id="FungiDB:RhiirFUN_006737"/>
<dbReference type="Proteomes" id="UP000234323">
    <property type="component" value="Unassembled WGS sequence"/>
</dbReference>
<protein>
    <submittedName>
        <fullName evidence="1">Uncharacterized protein</fullName>
    </submittedName>
</protein>
<evidence type="ECO:0000313" key="1">
    <source>
        <dbReference type="EMBL" id="PKY59406.1"/>
    </source>
</evidence>
<dbReference type="VEuPathDB" id="FungiDB:RhiirA1_468451"/>
<dbReference type="AlphaFoldDB" id="A0A2I1HKJ8"/>
<accession>A0A2I1HKJ8</accession>
<dbReference type="EMBL" id="LLXI01003546">
    <property type="protein sequence ID" value="PKY59406.1"/>
    <property type="molecule type" value="Genomic_DNA"/>
</dbReference>
<dbReference type="VEuPathDB" id="FungiDB:FUN_017515"/>
<evidence type="ECO:0000313" key="2">
    <source>
        <dbReference type="Proteomes" id="UP000234323"/>
    </source>
</evidence>
<proteinExistence type="predicted"/>
<name>A0A2I1HKJ8_9GLOM</name>
<comment type="caution">
    <text evidence="1">The sequence shown here is derived from an EMBL/GenBank/DDBJ whole genome shotgun (WGS) entry which is preliminary data.</text>
</comment>
<sequence>MKSISLNSILDLSDMGIRRKIEKLLNEDQLAWVNKVLKKQTSRSRTVEFKKYLNQFNEDACNRAQIPTLVRKSFVSGRFDSYYYEDYDIVHQLLEHCATRLEAHISYESKSFNLERTFAIDTVIYILNRLFKMHQDVLDSGWIELTTPHTKNHKFDGLIKVIRTKLENQVIVVVEFSSGRKASTTKENNDHVKLCRNAMRILNSTLQTIPREKARVYLVQFVTISRLNI</sequence>
<organism evidence="1 2">
    <name type="scientific">Rhizophagus irregularis</name>
    <dbReference type="NCBI Taxonomy" id="588596"/>
    <lineage>
        <taxon>Eukaryota</taxon>
        <taxon>Fungi</taxon>
        <taxon>Fungi incertae sedis</taxon>
        <taxon>Mucoromycota</taxon>
        <taxon>Glomeromycotina</taxon>
        <taxon>Glomeromycetes</taxon>
        <taxon>Glomerales</taxon>
        <taxon>Glomeraceae</taxon>
        <taxon>Rhizophagus</taxon>
    </lineage>
</organism>
<dbReference type="VEuPathDB" id="FungiDB:RhiirFUN_001538"/>
<reference evidence="1 2" key="1">
    <citation type="submission" date="2015-10" db="EMBL/GenBank/DDBJ databases">
        <title>Genome analyses suggest a sexual origin of heterokaryosis in a supposedly ancient asexual fungus.</title>
        <authorList>
            <person name="Ropars J."/>
            <person name="Sedzielewska K."/>
            <person name="Noel J."/>
            <person name="Charron P."/>
            <person name="Farinelli L."/>
            <person name="Marton T."/>
            <person name="Kruger M."/>
            <person name="Pelin A."/>
            <person name="Brachmann A."/>
            <person name="Corradi N."/>
        </authorList>
    </citation>
    <scope>NUCLEOTIDE SEQUENCE [LARGE SCALE GENOMIC DNA]</scope>
    <source>
        <strain evidence="1 2">A4</strain>
    </source>
</reference>
<gene>
    <name evidence="1" type="ORF">RhiirA4_157386</name>
</gene>